<proteinExistence type="predicted"/>
<dbReference type="InterPro" id="IPR001611">
    <property type="entry name" value="Leu-rich_rpt"/>
</dbReference>
<dbReference type="OrthoDB" id="120976at2759"/>
<dbReference type="Gene3D" id="3.80.10.10">
    <property type="entry name" value="Ribonuclease Inhibitor"/>
    <property type="match status" value="2"/>
</dbReference>
<sequence length="1352" mass="149951">MLASCSDSCPMNVSNLASSNCALAARPRPRPFHLLSACMASSSSSSIGLILKKWVERNPLLPTSDPASDSDSSWKDDARAEIQSLLSEELERVTDLHLQGPEAAESEIEALGVALQQRPFPGIQHLRLCNGRVGVRALAELGRAIEVGNLGNLRLLDLSGTRLDDDGAREVAGMLASGNLSSLTNLHLLRTDVGDMGLAAIAQALKSGGVSDLKSLSIGSGKQNLVHQGTDALGKSFRSMPHLEDLQMQGIVNEQAAICVVDALTSGMVGRIKSLELSYCGIGYQGAMAIANGLESLNFASLECLDVSNNLGMWMGDEGVVALSRALKTIFLYNLRKLVLNNVAMGERGLLELASVLEADDLPGLQELHVQDSGNTETSARALVKAYQANPFLVAQIFVAWPDPSYKNNAEGFRRQNLKLVPSLKVLMDEPNVPVTRARIFLCGHPRVGKTTLKKSLARPQGRKLPKAPVCRCVAPGLEADEHEHEQAFEIELSRLVHRHMFLGVWDLAGQPELHMLHSPSLPHLAFAAGEATLFVVVCSANYGPEATEREAKRELEYWLRYISSNSVKRKTKGDGKRHHVLLVLNSFHGQHSCHSRSSWEHELRRCQREFDEFLDIHHAPFIVDFHNRKDTKSFKHSLTKRLREFLRLSEPVPQICSQLQQRISRWAKKPQHHRFPVLLWREFRSKVLGSVFDNVSESNLAAAMDYLHEAGQVIFFREDVLKHGGLLCDGLVVLDPALFWESILGRRLLGLDCAPLRANVHPSGALPIDVLHEHLADQLSDAAHVQQVVAMLMPLGLAYRFRSDIEHIFIPALIEHDNVPPYWGPEPNSSNSHWIMGFAMQVTSSGTTLLPNTVFRKLQMELAREQDEFGEFSSSEFCAGKNIVAFRNPEMAVAVQYSGDPLNRVDVLTKPQAPDDQVDEKELQVNLAQAISETFERIANETCPGVEFSRRVIEPWSSSEGLSRAMDDRNVAVAVEELKALLKSGGIGARTKMAVGREPVYAMPLLSGKDITDLRLCTKEECAVIEQTILHLELFALSVDPTIAMHAASLKAKAEMVHTTREDEHEQQQDTKSYTLEKFFSRRVDEAMLDRAKDNIRTQEPRRASNFSPEQILQREFDNRKSLGNQIQTCIRFSVVQEDSSMARLLFLTHQEDGSSGQWMRLENALLLRQNCRIHFLCEDHALHEVRGQEGFELSQLNELGNKLGPLLEWSLKIAFVTCKIGRTAVLPGLDLLLRDGRMAGSKLTSTAQLAKISFLLKNFASAGSNDILKSRVPLSEIDPRVSMSNVCSTTAQEVASVRHEVSAALRVLLATMSPTERMQKLGLRRVMLASAQKLWICSDCYAKYGSPPEV</sequence>
<dbReference type="SMART" id="SM00368">
    <property type="entry name" value="LRR_RI"/>
    <property type="match status" value="5"/>
</dbReference>
<organism evidence="1 2">
    <name type="scientific">Marchantia polymorpha</name>
    <name type="common">Common liverwort</name>
    <name type="synonym">Marchantia aquatica</name>
    <dbReference type="NCBI Taxonomy" id="3197"/>
    <lineage>
        <taxon>Eukaryota</taxon>
        <taxon>Viridiplantae</taxon>
        <taxon>Streptophyta</taxon>
        <taxon>Embryophyta</taxon>
        <taxon>Marchantiophyta</taxon>
        <taxon>Marchantiopsida</taxon>
        <taxon>Marchantiidae</taxon>
        <taxon>Marchantiales</taxon>
        <taxon>Marchantiaceae</taxon>
        <taxon>Marchantia</taxon>
    </lineage>
</organism>
<dbReference type="OMA" id="VIFFRED"/>
<evidence type="ECO:0008006" key="3">
    <source>
        <dbReference type="Google" id="ProtNLM"/>
    </source>
</evidence>
<dbReference type="PANTHER" id="PTHR47679:SF2">
    <property type="entry name" value="C-TERMINAL OF ROC (COR) DOMAIN-CONTAINING PROTEIN"/>
    <property type="match status" value="1"/>
</dbReference>
<dbReference type="InterPro" id="IPR027417">
    <property type="entry name" value="P-loop_NTPase"/>
</dbReference>
<dbReference type="SUPFAM" id="SSF52047">
    <property type="entry name" value="RNI-like"/>
    <property type="match status" value="1"/>
</dbReference>
<dbReference type="EMBL" id="KZ772801">
    <property type="protein sequence ID" value="PTQ30138.1"/>
    <property type="molecule type" value="Genomic_DNA"/>
</dbReference>
<name>A0A2R6W8E6_MARPO</name>
<gene>
    <name evidence="1" type="ORF">MARPO_0129s0027</name>
</gene>
<dbReference type="GO" id="GO:0009926">
    <property type="term" value="P:auxin polar transport"/>
    <property type="evidence" value="ECO:0000318"/>
    <property type="project" value="GO_Central"/>
</dbReference>
<evidence type="ECO:0000313" key="1">
    <source>
        <dbReference type="EMBL" id="PTQ30138.1"/>
    </source>
</evidence>
<dbReference type="Proteomes" id="UP000244005">
    <property type="component" value="Unassembled WGS sequence"/>
</dbReference>
<protein>
    <recommendedName>
        <fullName evidence="3">C-terminal of Roc (COR) domain-containing protein</fullName>
    </recommendedName>
</protein>
<dbReference type="Gene3D" id="3.40.50.300">
    <property type="entry name" value="P-loop containing nucleotide triphosphate hydrolases"/>
    <property type="match status" value="1"/>
</dbReference>
<dbReference type="Gramene" id="Mp2g10020.1">
    <property type="protein sequence ID" value="Mp2g10020.1.cds1"/>
    <property type="gene ID" value="Mp2g10020"/>
</dbReference>
<keyword evidence="2" id="KW-1185">Reference proteome</keyword>
<accession>A0A2R6W8E6</accession>
<dbReference type="PANTHER" id="PTHR47679">
    <property type="entry name" value="PROTEIN TORNADO 1"/>
    <property type="match status" value="1"/>
</dbReference>
<dbReference type="Pfam" id="PF13516">
    <property type="entry name" value="LRR_6"/>
    <property type="match status" value="2"/>
</dbReference>
<dbReference type="SUPFAM" id="SSF52540">
    <property type="entry name" value="P-loop containing nucleoside triphosphate hydrolases"/>
    <property type="match status" value="1"/>
</dbReference>
<reference evidence="2" key="1">
    <citation type="journal article" date="2017" name="Cell">
        <title>Insights into land plant evolution garnered from the Marchantia polymorpha genome.</title>
        <authorList>
            <person name="Bowman J.L."/>
            <person name="Kohchi T."/>
            <person name="Yamato K.T."/>
            <person name="Jenkins J."/>
            <person name="Shu S."/>
            <person name="Ishizaki K."/>
            <person name="Yamaoka S."/>
            <person name="Nishihama R."/>
            <person name="Nakamura Y."/>
            <person name="Berger F."/>
            <person name="Adam C."/>
            <person name="Aki S.S."/>
            <person name="Althoff F."/>
            <person name="Araki T."/>
            <person name="Arteaga-Vazquez M.A."/>
            <person name="Balasubrmanian S."/>
            <person name="Barry K."/>
            <person name="Bauer D."/>
            <person name="Boehm C.R."/>
            <person name="Briginshaw L."/>
            <person name="Caballero-Perez J."/>
            <person name="Catarino B."/>
            <person name="Chen F."/>
            <person name="Chiyoda S."/>
            <person name="Chovatia M."/>
            <person name="Davies K.M."/>
            <person name="Delmans M."/>
            <person name="Demura T."/>
            <person name="Dierschke T."/>
            <person name="Dolan L."/>
            <person name="Dorantes-Acosta A.E."/>
            <person name="Eklund D.M."/>
            <person name="Florent S.N."/>
            <person name="Flores-Sandoval E."/>
            <person name="Fujiyama A."/>
            <person name="Fukuzawa H."/>
            <person name="Galik B."/>
            <person name="Grimanelli D."/>
            <person name="Grimwood J."/>
            <person name="Grossniklaus U."/>
            <person name="Hamada T."/>
            <person name="Haseloff J."/>
            <person name="Hetherington A.J."/>
            <person name="Higo A."/>
            <person name="Hirakawa Y."/>
            <person name="Hundley H.N."/>
            <person name="Ikeda Y."/>
            <person name="Inoue K."/>
            <person name="Inoue S.I."/>
            <person name="Ishida S."/>
            <person name="Jia Q."/>
            <person name="Kakita M."/>
            <person name="Kanazawa T."/>
            <person name="Kawai Y."/>
            <person name="Kawashima T."/>
            <person name="Kennedy M."/>
            <person name="Kinose K."/>
            <person name="Kinoshita T."/>
            <person name="Kohara Y."/>
            <person name="Koide E."/>
            <person name="Komatsu K."/>
            <person name="Kopischke S."/>
            <person name="Kubo M."/>
            <person name="Kyozuka J."/>
            <person name="Lagercrantz U."/>
            <person name="Lin S.S."/>
            <person name="Lindquist E."/>
            <person name="Lipzen A.M."/>
            <person name="Lu C.W."/>
            <person name="De Luna E."/>
            <person name="Martienssen R.A."/>
            <person name="Minamino N."/>
            <person name="Mizutani M."/>
            <person name="Mizutani M."/>
            <person name="Mochizuki N."/>
            <person name="Monte I."/>
            <person name="Mosher R."/>
            <person name="Nagasaki H."/>
            <person name="Nakagami H."/>
            <person name="Naramoto S."/>
            <person name="Nishitani K."/>
            <person name="Ohtani M."/>
            <person name="Okamoto T."/>
            <person name="Okumura M."/>
            <person name="Phillips J."/>
            <person name="Pollak B."/>
            <person name="Reinders A."/>
            <person name="Rovekamp M."/>
            <person name="Sano R."/>
            <person name="Sawa S."/>
            <person name="Schmid M.W."/>
            <person name="Shirakawa M."/>
            <person name="Solano R."/>
            <person name="Spunde A."/>
            <person name="Suetsugu N."/>
            <person name="Sugano S."/>
            <person name="Sugiyama A."/>
            <person name="Sun R."/>
            <person name="Suzuki Y."/>
            <person name="Takenaka M."/>
            <person name="Takezawa D."/>
            <person name="Tomogane H."/>
            <person name="Tsuzuki M."/>
            <person name="Ueda T."/>
            <person name="Umeda M."/>
            <person name="Ward J.M."/>
            <person name="Watanabe Y."/>
            <person name="Yazaki K."/>
            <person name="Yokoyama R."/>
            <person name="Yoshitake Y."/>
            <person name="Yotsui I."/>
            <person name="Zachgo S."/>
            <person name="Schmutz J."/>
        </authorList>
    </citation>
    <scope>NUCLEOTIDE SEQUENCE [LARGE SCALE GENOMIC DNA]</scope>
    <source>
        <strain evidence="2">Tak-1</strain>
    </source>
</reference>
<evidence type="ECO:0000313" key="2">
    <source>
        <dbReference type="Proteomes" id="UP000244005"/>
    </source>
</evidence>
<dbReference type="InterPro" id="IPR032675">
    <property type="entry name" value="LRR_dom_sf"/>
</dbReference>